<sequence>MLRPSSLFICLYVVTRAILLVKAGTTFCSSLAQRQEWRDLTNEDKIRYLDAVKCLQARPAKGLIAAARTRFDDFQAVHINLTDEIHLVGQFLPWHRRFLNVFEETLRSECGFLGALPYWDWSRDIDVFNKIDESPVFDPVYGFGGNGIYIPGYAGPFNNLTNLAGWVPGTGGGCITTGPFASYNLSLGPGTIPTNHCITRDFNDAFAWALSSAQVANTTKQPTFENFRIELEGQPITPTMKLHDGGHFAVGAEMLNTYSSPGDPVFYLHHANLDRIWWNWQQLDLPNRLFDVSGRSSVDPPFVNITLAFGLKMLNLAPLVPIRDIMDPRSEPLCYRRDLTSEQKINYLDAVKCLQARPANGTIKAARTRFDDFQAVHINLGDEIHTVGQFLPWHRRFLNVFEETLKSECGFTGTLPYWDWSRDVDVFNKIDNSPVFDPVYGFGGNGIDISGYNGLFNNLSRLVPDYLPGTGGGCITTGPFASYNLSLGPGTIPTNHCITRAFNNEYSSRLSSAEIANTTKQPTFEIFRIELEGIPVTPTLKMHDGGHVAVGGEMSDKYSSPGDPLFYLHHANLDRIWWVWQQLDAKNRLFAISGRSSVDPPFVNVTLAFELKMLSLAPLVQIRDVMDIESEPLCYTYV</sequence>
<evidence type="ECO:0000256" key="2">
    <source>
        <dbReference type="ARBA" id="ARBA00023008"/>
    </source>
</evidence>
<dbReference type="InterPro" id="IPR002227">
    <property type="entry name" value="Tyrosinase_Cu-bd"/>
</dbReference>
<dbReference type="Pfam" id="PF00264">
    <property type="entry name" value="Tyrosinase"/>
    <property type="match status" value="2"/>
</dbReference>
<dbReference type="EMBL" id="JACAZI010000011">
    <property type="protein sequence ID" value="KAF7348574.1"/>
    <property type="molecule type" value="Genomic_DNA"/>
</dbReference>
<dbReference type="PANTHER" id="PTHR11474:SF126">
    <property type="entry name" value="TYROSINASE-LIKE PROTEIN TYR-1-RELATED"/>
    <property type="match status" value="1"/>
</dbReference>
<dbReference type="AlphaFoldDB" id="A0A8H6XYA6"/>
<keyword evidence="3" id="KW-0732">Signal</keyword>
<dbReference type="PROSITE" id="PS00498">
    <property type="entry name" value="TYROSINASE_2"/>
    <property type="match status" value="2"/>
</dbReference>
<gene>
    <name evidence="6" type="ORF">MVEN_01375000</name>
</gene>
<dbReference type="Gene3D" id="1.10.1280.10">
    <property type="entry name" value="Di-copper center containing domain from catechol oxidase"/>
    <property type="match status" value="2"/>
</dbReference>
<protein>
    <submittedName>
        <fullName evidence="6">Tyrosinase central domain-containing protein</fullName>
    </submittedName>
</protein>
<feature type="signal peptide" evidence="3">
    <location>
        <begin position="1"/>
        <end position="17"/>
    </location>
</feature>
<organism evidence="6 7">
    <name type="scientific">Mycena venus</name>
    <dbReference type="NCBI Taxonomy" id="2733690"/>
    <lineage>
        <taxon>Eukaryota</taxon>
        <taxon>Fungi</taxon>
        <taxon>Dikarya</taxon>
        <taxon>Basidiomycota</taxon>
        <taxon>Agaricomycotina</taxon>
        <taxon>Agaricomycetes</taxon>
        <taxon>Agaricomycetidae</taxon>
        <taxon>Agaricales</taxon>
        <taxon>Marasmiineae</taxon>
        <taxon>Mycenaceae</taxon>
        <taxon>Mycena</taxon>
    </lineage>
</organism>
<keyword evidence="2" id="KW-0186">Copper</keyword>
<proteinExistence type="predicted"/>
<feature type="domain" description="Tyrosinase copper-binding" evidence="5">
    <location>
        <begin position="563"/>
        <end position="574"/>
    </location>
</feature>
<evidence type="ECO:0000256" key="3">
    <source>
        <dbReference type="SAM" id="SignalP"/>
    </source>
</evidence>
<keyword evidence="7" id="KW-1185">Reference proteome</keyword>
<evidence type="ECO:0000256" key="1">
    <source>
        <dbReference type="ARBA" id="ARBA00022723"/>
    </source>
</evidence>
<dbReference type="GO" id="GO:0016491">
    <property type="term" value="F:oxidoreductase activity"/>
    <property type="evidence" value="ECO:0007669"/>
    <property type="project" value="InterPro"/>
</dbReference>
<comment type="caution">
    <text evidence="6">The sequence shown here is derived from an EMBL/GenBank/DDBJ whole genome shotgun (WGS) entry which is preliminary data.</text>
</comment>
<evidence type="ECO:0000259" key="4">
    <source>
        <dbReference type="PROSITE" id="PS00497"/>
    </source>
</evidence>
<feature type="domain" description="Tyrosinase copper-binding" evidence="4">
    <location>
        <begin position="86"/>
        <end position="103"/>
    </location>
</feature>
<dbReference type="PRINTS" id="PR00092">
    <property type="entry name" value="TYROSINASE"/>
</dbReference>
<dbReference type="PROSITE" id="PS00497">
    <property type="entry name" value="TYROSINASE_1"/>
    <property type="match status" value="2"/>
</dbReference>
<feature type="domain" description="Tyrosinase copper-binding" evidence="4">
    <location>
        <begin position="385"/>
        <end position="402"/>
    </location>
</feature>
<feature type="domain" description="Tyrosinase copper-binding" evidence="5">
    <location>
        <begin position="263"/>
        <end position="274"/>
    </location>
</feature>
<keyword evidence="1" id="KW-0479">Metal-binding</keyword>
<dbReference type="InterPro" id="IPR008922">
    <property type="entry name" value="Di-copper_centre_dom_sf"/>
</dbReference>
<dbReference type="Proteomes" id="UP000620124">
    <property type="component" value="Unassembled WGS sequence"/>
</dbReference>
<accession>A0A8H6XYA6</accession>
<name>A0A8H6XYA6_9AGAR</name>
<evidence type="ECO:0000259" key="5">
    <source>
        <dbReference type="PROSITE" id="PS00498"/>
    </source>
</evidence>
<evidence type="ECO:0000313" key="6">
    <source>
        <dbReference type="EMBL" id="KAF7348574.1"/>
    </source>
</evidence>
<dbReference type="PANTHER" id="PTHR11474">
    <property type="entry name" value="TYROSINASE FAMILY MEMBER"/>
    <property type="match status" value="1"/>
</dbReference>
<dbReference type="SUPFAM" id="SSF48056">
    <property type="entry name" value="Di-copper centre-containing domain"/>
    <property type="match status" value="2"/>
</dbReference>
<evidence type="ECO:0000313" key="7">
    <source>
        <dbReference type="Proteomes" id="UP000620124"/>
    </source>
</evidence>
<dbReference type="InterPro" id="IPR050316">
    <property type="entry name" value="Tyrosinase/Hemocyanin"/>
</dbReference>
<reference evidence="6" key="1">
    <citation type="submission" date="2020-05" db="EMBL/GenBank/DDBJ databases">
        <title>Mycena genomes resolve the evolution of fungal bioluminescence.</title>
        <authorList>
            <person name="Tsai I.J."/>
        </authorList>
    </citation>
    <scope>NUCLEOTIDE SEQUENCE</scope>
    <source>
        <strain evidence="6">CCC161011</strain>
    </source>
</reference>
<dbReference type="GO" id="GO:0046872">
    <property type="term" value="F:metal ion binding"/>
    <property type="evidence" value="ECO:0007669"/>
    <property type="project" value="UniProtKB-KW"/>
</dbReference>
<dbReference type="OrthoDB" id="6132182at2759"/>
<feature type="chain" id="PRO_5034167845" evidence="3">
    <location>
        <begin position="18"/>
        <end position="638"/>
    </location>
</feature>